<dbReference type="PANTHER" id="PTHR30327:SF1">
    <property type="entry name" value="UPF0301 PROTEIN YQGE"/>
    <property type="match status" value="1"/>
</dbReference>
<evidence type="ECO:0000313" key="4">
    <source>
        <dbReference type="Proteomes" id="UP000242515"/>
    </source>
</evidence>
<evidence type="ECO:0000313" key="3">
    <source>
        <dbReference type="EMBL" id="SEQ36549.1"/>
    </source>
</evidence>
<dbReference type="InterPro" id="IPR003774">
    <property type="entry name" value="AlgH-like"/>
</dbReference>
<evidence type="ECO:0000256" key="1">
    <source>
        <dbReference type="ARBA" id="ARBA00009600"/>
    </source>
</evidence>
<gene>
    <name evidence="3" type="ORF">SAMN05216522_102295</name>
</gene>
<name>A0A1H9FF88_9GAMM</name>
<dbReference type="Proteomes" id="UP000242515">
    <property type="component" value="Unassembled WGS sequence"/>
</dbReference>
<dbReference type="HAMAP" id="MF_00758">
    <property type="entry name" value="UPF0301"/>
    <property type="match status" value="1"/>
</dbReference>
<organism evidence="3 4">
    <name type="scientific">Rosenbergiella nectarea</name>
    <dbReference type="NCBI Taxonomy" id="988801"/>
    <lineage>
        <taxon>Bacteria</taxon>
        <taxon>Pseudomonadati</taxon>
        <taxon>Pseudomonadota</taxon>
        <taxon>Gammaproteobacteria</taxon>
        <taxon>Enterobacterales</taxon>
        <taxon>Erwiniaceae</taxon>
        <taxon>Rosenbergiella</taxon>
    </lineage>
</organism>
<accession>A0A1H9FF88</accession>
<dbReference type="STRING" id="988801.SAMN05216522_102295"/>
<dbReference type="SUPFAM" id="SSF143456">
    <property type="entry name" value="VC0467-like"/>
    <property type="match status" value="1"/>
</dbReference>
<comment type="similarity">
    <text evidence="1 2">Belongs to the UPF0301 (AlgH) family.</text>
</comment>
<dbReference type="Gene3D" id="3.30.70.1300">
    <property type="entry name" value="VC0467-like domains"/>
    <property type="match status" value="1"/>
</dbReference>
<dbReference type="Pfam" id="PF02622">
    <property type="entry name" value="DUF179"/>
    <property type="match status" value="1"/>
</dbReference>
<dbReference type="NCBIfam" id="NF001266">
    <property type="entry name" value="PRK00228.1-1"/>
    <property type="match status" value="1"/>
</dbReference>
<dbReference type="RefSeq" id="WP_092673252.1">
    <property type="nucleotide sequence ID" value="NZ_FOGC01000002.1"/>
</dbReference>
<proteinExistence type="inferred from homology"/>
<dbReference type="EMBL" id="FOGC01000002">
    <property type="protein sequence ID" value="SEQ36549.1"/>
    <property type="molecule type" value="Genomic_DNA"/>
</dbReference>
<sequence length="187" mass="20594">MNLQHHFLIAMPTLEDPLFKRSVVYICEHNTDGAMGIIINKPLENLNVEGVLAKLDIELSGDGSQRQLEQPVFTGGPMSEDRGFILHTAPQKYASSIEVSPETMVTTSKDVLEALTTDQHPEHVLVALGYCAWEQQQLENEILENAWLTVPATSDIIFHLPASERWSAAAAKLGINIHMIASEAGHS</sequence>
<dbReference type="OrthoDB" id="9807486at2"/>
<dbReference type="Gene3D" id="3.40.1740.10">
    <property type="entry name" value="VC0467-like"/>
    <property type="match status" value="1"/>
</dbReference>
<protein>
    <recommendedName>
        <fullName evidence="2">UPF0301 protein SAMN05216522_102295</fullName>
    </recommendedName>
</protein>
<dbReference type="PANTHER" id="PTHR30327">
    <property type="entry name" value="UNCHARACTERIZED PROTEIN YQGE"/>
    <property type="match status" value="1"/>
</dbReference>
<keyword evidence="4" id="KW-1185">Reference proteome</keyword>
<dbReference type="AlphaFoldDB" id="A0A1H9FF88"/>
<reference evidence="4" key="1">
    <citation type="submission" date="2016-10" db="EMBL/GenBank/DDBJ databases">
        <authorList>
            <person name="Varghese N."/>
            <person name="Submissions S."/>
        </authorList>
    </citation>
    <scope>NUCLEOTIDE SEQUENCE [LARGE SCALE GENOMIC DNA]</scope>
    <source>
        <strain evidence="4">8N4</strain>
    </source>
</reference>
<evidence type="ECO:0000256" key="2">
    <source>
        <dbReference type="HAMAP-Rule" id="MF_00758"/>
    </source>
</evidence>
<dbReference type="GO" id="GO:0005829">
    <property type="term" value="C:cytosol"/>
    <property type="evidence" value="ECO:0007669"/>
    <property type="project" value="TreeGrafter"/>
</dbReference>